<dbReference type="Proteomes" id="UP000195331">
    <property type="component" value="Plasmid unnamed1"/>
</dbReference>
<evidence type="ECO:0000256" key="1">
    <source>
        <dbReference type="ARBA" id="ARBA00022630"/>
    </source>
</evidence>
<dbReference type="EMBL" id="CP020810">
    <property type="protein sequence ID" value="ART74161.1"/>
    <property type="molecule type" value="Genomic_DNA"/>
</dbReference>
<dbReference type="InterPro" id="IPR016166">
    <property type="entry name" value="FAD-bd_PCMH"/>
</dbReference>
<dbReference type="Gene3D" id="3.30.465.10">
    <property type="match status" value="1"/>
</dbReference>
<dbReference type="InterPro" id="IPR016164">
    <property type="entry name" value="FAD-linked_Oxase-like_C"/>
</dbReference>
<keyword evidence="2" id="KW-0274">FAD</keyword>
<dbReference type="PROSITE" id="PS51387">
    <property type="entry name" value="FAD_PCMH"/>
    <property type="match status" value="1"/>
</dbReference>
<accession>A0A1Y0CFV6</accession>
<dbReference type="PANTHER" id="PTHR11748">
    <property type="entry name" value="D-LACTATE DEHYDROGENASE"/>
    <property type="match status" value="1"/>
</dbReference>
<keyword evidence="5" id="KW-1185">Reference proteome</keyword>
<dbReference type="GO" id="GO:0071949">
    <property type="term" value="F:FAD binding"/>
    <property type="evidence" value="ECO:0007669"/>
    <property type="project" value="InterPro"/>
</dbReference>
<evidence type="ECO:0000313" key="4">
    <source>
        <dbReference type="EMBL" id="ART74161.1"/>
    </source>
</evidence>
<proteinExistence type="predicted"/>
<dbReference type="GO" id="GO:0003824">
    <property type="term" value="F:catalytic activity"/>
    <property type="evidence" value="ECO:0007669"/>
    <property type="project" value="InterPro"/>
</dbReference>
<geneLocation type="plasmid" evidence="4 5">
    <name>unnamed1</name>
</geneLocation>
<dbReference type="InterPro" id="IPR036318">
    <property type="entry name" value="FAD-bd_PCMH-like_sf"/>
</dbReference>
<keyword evidence="1" id="KW-0285">Flavoprotein</keyword>
<dbReference type="PANTHER" id="PTHR11748:SF103">
    <property type="entry name" value="GLYCOLATE OXIDASE SUBUNIT GLCE"/>
    <property type="match status" value="1"/>
</dbReference>
<dbReference type="SUPFAM" id="SSF56176">
    <property type="entry name" value="FAD-binding/transporter-associated domain-like"/>
    <property type="match status" value="1"/>
</dbReference>
<evidence type="ECO:0000256" key="2">
    <source>
        <dbReference type="ARBA" id="ARBA00022827"/>
    </source>
</evidence>
<reference evidence="4 5" key="1">
    <citation type="submission" date="2017-04" db="EMBL/GenBank/DDBJ databases">
        <title>Whole Genome Sequence of 1,4-Dioxane Degrading Bacterium Mycobacterium dioxanotrophicus PH-06.</title>
        <authorList>
            <person name="He Y."/>
        </authorList>
    </citation>
    <scope>NUCLEOTIDE SEQUENCE [LARGE SCALE GENOMIC DNA]</scope>
    <source>
        <strain evidence="4 5">PH-06</strain>
        <plasmid evidence="4 5">unnamed1</plasmid>
    </source>
</reference>
<feature type="domain" description="FAD-binding PCMH-type" evidence="3">
    <location>
        <begin position="23"/>
        <end position="202"/>
    </location>
</feature>
<name>A0A1Y0CFV6_9MYCO</name>
<dbReference type="Pfam" id="PF01565">
    <property type="entry name" value="FAD_binding_4"/>
    <property type="match status" value="1"/>
</dbReference>
<protein>
    <recommendedName>
        <fullName evidence="3">FAD-binding PCMH-type domain-containing protein</fullName>
    </recommendedName>
</protein>
<evidence type="ECO:0000313" key="5">
    <source>
        <dbReference type="Proteomes" id="UP000195331"/>
    </source>
</evidence>
<dbReference type="AlphaFoldDB" id="A0A1Y0CFV6"/>
<dbReference type="KEGG" id="mdx:BTO20_36470"/>
<gene>
    <name evidence="4" type="ORF">BTO20_36470</name>
</gene>
<dbReference type="InterPro" id="IPR006094">
    <property type="entry name" value="Oxid_FAD_bind_N"/>
</dbReference>
<dbReference type="InterPro" id="IPR016169">
    <property type="entry name" value="FAD-bd_PCMH_sub2"/>
</dbReference>
<evidence type="ECO:0000259" key="3">
    <source>
        <dbReference type="PROSITE" id="PS51387"/>
    </source>
</evidence>
<sequence length="416" mass="43489">MRSRACTSPIPWRPAVISNASDIRSGTRPEWEPDSVNEVAECVLAAARDDLPLNITGAGTAQSWGGDVEASVSLAMKKLNSVLRYEPADMTIQVGAGMAVADLQSVVAEYGQRLAIDAARIDRGATVGGVVATADQGPAQLAFGGPRDLMIGAGLIFADGSIARSGGHVIKNVAGYDLARMMSGSLGSLAILTDVTFRLHPVATATGTLSREVGIDQAAADAQAIGDAGLEPVAAEWISGQLLVRFEGTQTGCQERLQAAARLIGADAVTLAADDAACVWKRHRDVSRPGANGNVPATIVRGLVRPSDVSALSKAADRIGRETEAIVTVAAGVSTGRVDMRIESTSALAHARTVAKWRQEVETLGGAMVLRDRPRTLTGLVDAWGTPPSAVEVLRAIKSAYDPGDVFGRGRFYPWF</sequence>
<dbReference type="SUPFAM" id="SSF55103">
    <property type="entry name" value="FAD-linked oxidases, C-terminal domain"/>
    <property type="match status" value="1"/>
</dbReference>
<organism evidence="4 5">
    <name type="scientific">Mycobacterium dioxanotrophicus</name>
    <dbReference type="NCBI Taxonomy" id="482462"/>
    <lineage>
        <taxon>Bacteria</taxon>
        <taxon>Bacillati</taxon>
        <taxon>Actinomycetota</taxon>
        <taxon>Actinomycetes</taxon>
        <taxon>Mycobacteriales</taxon>
        <taxon>Mycobacteriaceae</taxon>
        <taxon>Mycobacterium</taxon>
    </lineage>
</organism>
<keyword evidence="4" id="KW-0614">Plasmid</keyword>